<feature type="region of interest" description="Disordered" evidence="5">
    <location>
        <begin position="1"/>
        <end position="22"/>
    </location>
</feature>
<dbReference type="InterPro" id="IPR011006">
    <property type="entry name" value="CheY-like_superfamily"/>
</dbReference>
<gene>
    <name evidence="8" type="ORF">HNQ01_000100</name>
</gene>
<dbReference type="SMART" id="SM00421">
    <property type="entry name" value="HTH_LUXR"/>
    <property type="match status" value="1"/>
</dbReference>
<dbReference type="CDD" id="cd17537">
    <property type="entry name" value="REC_FixJ"/>
    <property type="match status" value="1"/>
</dbReference>
<keyword evidence="9" id="KW-1185">Reference proteome</keyword>
<keyword evidence="3" id="KW-0804">Transcription</keyword>
<feature type="modified residue" description="4-aspartylphosphate" evidence="4">
    <location>
        <position position="71"/>
    </location>
</feature>
<dbReference type="InterPro" id="IPR001789">
    <property type="entry name" value="Sig_transdc_resp-reg_receiver"/>
</dbReference>
<dbReference type="Gene3D" id="1.10.10.10">
    <property type="entry name" value="Winged helix-like DNA-binding domain superfamily/Winged helix DNA-binding domain"/>
    <property type="match status" value="1"/>
</dbReference>
<dbReference type="PANTHER" id="PTHR44688">
    <property type="entry name" value="DNA-BINDING TRANSCRIPTIONAL ACTIVATOR DEVR_DOSR"/>
    <property type="match status" value="1"/>
</dbReference>
<evidence type="ECO:0000256" key="3">
    <source>
        <dbReference type="ARBA" id="ARBA00023163"/>
    </source>
</evidence>
<evidence type="ECO:0000313" key="8">
    <source>
        <dbReference type="EMBL" id="NRT54393.1"/>
    </source>
</evidence>
<keyword evidence="2" id="KW-0238">DNA-binding</keyword>
<organism evidence="8 9">
    <name type="scientific">Sphaerotilus uruguayifluvii</name>
    <dbReference type="NCBI Taxonomy" id="2735897"/>
    <lineage>
        <taxon>Bacteria</taxon>
        <taxon>Pseudomonadati</taxon>
        <taxon>Pseudomonadota</taxon>
        <taxon>Betaproteobacteria</taxon>
        <taxon>Burkholderiales</taxon>
        <taxon>Sphaerotilaceae</taxon>
        <taxon>Sphaerotilus</taxon>
    </lineage>
</organism>
<evidence type="ECO:0000259" key="6">
    <source>
        <dbReference type="PROSITE" id="PS50043"/>
    </source>
</evidence>
<dbReference type="PANTHER" id="PTHR44688:SF16">
    <property type="entry name" value="DNA-BINDING TRANSCRIPTIONAL ACTIVATOR DEVR_DOSR"/>
    <property type="match status" value="1"/>
</dbReference>
<protein>
    <submittedName>
        <fullName evidence="8">FixJ family two-component response regulator</fullName>
    </submittedName>
</protein>
<evidence type="ECO:0000256" key="5">
    <source>
        <dbReference type="SAM" id="MobiDB-lite"/>
    </source>
</evidence>
<keyword evidence="4" id="KW-0597">Phosphoprotein</keyword>
<dbReference type="Proteomes" id="UP001516061">
    <property type="component" value="Unassembled WGS sequence"/>
</dbReference>
<accession>A0ABX2FWJ6</accession>
<dbReference type="InterPro" id="IPR036388">
    <property type="entry name" value="WH-like_DNA-bd_sf"/>
</dbReference>
<evidence type="ECO:0000256" key="1">
    <source>
        <dbReference type="ARBA" id="ARBA00023015"/>
    </source>
</evidence>
<dbReference type="PRINTS" id="PR00038">
    <property type="entry name" value="HTHLUXR"/>
</dbReference>
<keyword evidence="1" id="KW-0805">Transcription regulation</keyword>
<feature type="domain" description="HTH luxR-type" evidence="6">
    <location>
        <begin position="152"/>
        <end position="217"/>
    </location>
</feature>
<proteinExistence type="predicted"/>
<comment type="caution">
    <text evidence="8">The sequence shown here is derived from an EMBL/GenBank/DDBJ whole genome shotgun (WGS) entry which is preliminary data.</text>
</comment>
<dbReference type="Pfam" id="PF00072">
    <property type="entry name" value="Response_reg"/>
    <property type="match status" value="1"/>
</dbReference>
<evidence type="ECO:0000256" key="4">
    <source>
        <dbReference type="PROSITE-ProRule" id="PRU00169"/>
    </source>
</evidence>
<dbReference type="InterPro" id="IPR016032">
    <property type="entry name" value="Sig_transdc_resp-reg_C-effctor"/>
</dbReference>
<dbReference type="RefSeq" id="WP_173803359.1">
    <property type="nucleotide sequence ID" value="NZ_JABSNM010000001.1"/>
</dbReference>
<dbReference type="Pfam" id="PF00196">
    <property type="entry name" value="GerE"/>
    <property type="match status" value="1"/>
</dbReference>
<evidence type="ECO:0000313" key="9">
    <source>
        <dbReference type="Proteomes" id="UP001516061"/>
    </source>
</evidence>
<name>A0ABX2FWJ6_9BURK</name>
<dbReference type="EMBL" id="JABSNM010000001">
    <property type="protein sequence ID" value="NRT54393.1"/>
    <property type="molecule type" value="Genomic_DNA"/>
</dbReference>
<reference evidence="8 9" key="1">
    <citation type="submission" date="2020-05" db="EMBL/GenBank/DDBJ databases">
        <title>Genomic Encyclopedia of Type Strains, Phase IV (KMG-V): Genome sequencing to study the core and pangenomes of soil and plant-associated prokaryotes.</title>
        <authorList>
            <person name="Whitman W."/>
        </authorList>
    </citation>
    <scope>NUCLEOTIDE SEQUENCE [LARGE SCALE GENOMIC DNA]</scope>
    <source>
        <strain evidence="8 9">C29</strain>
    </source>
</reference>
<sequence>MIRATPPTSPANPAQRPPRRPHVCVVDDDEMVRTSLQMLLDVLDMQVSTYASAADFLADPRAFDCDVLVLDVRMPGMSGLQLQALLSEHHADVPVLFISGHGDIPMAVRAMRAGALDFLQKPFDEQQLIDWIHAAILQRESARDRQREQAQCRQRLASLTPRERDMLDGVMAGKANKALADEFGISLKTVEQHRARMMEKLGARKVADLFRLLQALEPPAAGERAPHATGALRG</sequence>
<dbReference type="SUPFAM" id="SSF46894">
    <property type="entry name" value="C-terminal effector domain of the bipartite response regulators"/>
    <property type="match status" value="1"/>
</dbReference>
<evidence type="ECO:0000256" key="2">
    <source>
        <dbReference type="ARBA" id="ARBA00023125"/>
    </source>
</evidence>
<dbReference type="CDD" id="cd06170">
    <property type="entry name" value="LuxR_C_like"/>
    <property type="match status" value="1"/>
</dbReference>
<dbReference type="InterPro" id="IPR000792">
    <property type="entry name" value="Tscrpt_reg_LuxR_C"/>
</dbReference>
<dbReference type="PROSITE" id="PS50043">
    <property type="entry name" value="HTH_LUXR_2"/>
    <property type="match status" value="1"/>
</dbReference>
<feature type="domain" description="Response regulatory" evidence="7">
    <location>
        <begin position="22"/>
        <end position="136"/>
    </location>
</feature>
<dbReference type="SMART" id="SM00448">
    <property type="entry name" value="REC"/>
    <property type="match status" value="1"/>
</dbReference>
<dbReference type="Gene3D" id="3.40.50.2300">
    <property type="match status" value="1"/>
</dbReference>
<evidence type="ECO:0000259" key="7">
    <source>
        <dbReference type="PROSITE" id="PS50110"/>
    </source>
</evidence>
<dbReference type="SUPFAM" id="SSF52172">
    <property type="entry name" value="CheY-like"/>
    <property type="match status" value="1"/>
</dbReference>
<dbReference type="PROSITE" id="PS50110">
    <property type="entry name" value="RESPONSE_REGULATORY"/>
    <property type="match status" value="1"/>
</dbReference>